<dbReference type="PANTHER" id="PTHR35004">
    <property type="entry name" value="TRANSPOSASE RV3428C-RELATED"/>
    <property type="match status" value="1"/>
</dbReference>
<gene>
    <name evidence="2" type="ORF">JOF44_003895</name>
</gene>
<dbReference type="PROSITE" id="PS50994">
    <property type="entry name" value="INTEGRASE"/>
    <property type="match status" value="1"/>
</dbReference>
<feature type="domain" description="Integrase catalytic" evidence="1">
    <location>
        <begin position="223"/>
        <end position="443"/>
    </location>
</feature>
<evidence type="ECO:0000313" key="3">
    <source>
        <dbReference type="Proteomes" id="UP000698222"/>
    </source>
</evidence>
<dbReference type="EMBL" id="JAGIOC010000001">
    <property type="protein sequence ID" value="MBP2410992.1"/>
    <property type="molecule type" value="Genomic_DNA"/>
</dbReference>
<dbReference type="Proteomes" id="UP000698222">
    <property type="component" value="Unassembled WGS sequence"/>
</dbReference>
<dbReference type="PANTHER" id="PTHR35004:SF6">
    <property type="entry name" value="TRANSPOSASE"/>
    <property type="match status" value="1"/>
</dbReference>
<dbReference type="InterPro" id="IPR001584">
    <property type="entry name" value="Integrase_cat-core"/>
</dbReference>
<reference evidence="2 3" key="1">
    <citation type="submission" date="2021-03" db="EMBL/GenBank/DDBJ databases">
        <title>Sequencing the genomes of 1000 actinobacteria strains.</title>
        <authorList>
            <person name="Klenk H.-P."/>
        </authorList>
    </citation>
    <scope>NUCLEOTIDE SEQUENCE [LARGE SCALE GENOMIC DNA]</scope>
    <source>
        <strain evidence="2 3">DSM 14564</strain>
    </source>
</reference>
<comment type="caution">
    <text evidence="2">The sequence shown here is derived from an EMBL/GenBank/DDBJ whole genome shotgun (WGS) entry which is preliminary data.</text>
</comment>
<name>A0ABS4YQB3_9MICO</name>
<evidence type="ECO:0000313" key="2">
    <source>
        <dbReference type="EMBL" id="MBP2410992.1"/>
    </source>
</evidence>
<dbReference type="InterPro" id="IPR012337">
    <property type="entry name" value="RNaseH-like_sf"/>
</dbReference>
<accession>A0ABS4YQB3</accession>
<organism evidence="2 3">
    <name type="scientific">Brachybacterium fresconis</name>
    <dbReference type="NCBI Taxonomy" id="173363"/>
    <lineage>
        <taxon>Bacteria</taxon>
        <taxon>Bacillati</taxon>
        <taxon>Actinomycetota</taxon>
        <taxon>Actinomycetes</taxon>
        <taxon>Micrococcales</taxon>
        <taxon>Dermabacteraceae</taxon>
        <taxon>Brachybacterium</taxon>
    </lineage>
</organism>
<protein>
    <submittedName>
        <fullName evidence="2">Transposase InsO family protein</fullName>
    </submittedName>
</protein>
<proteinExistence type="predicted"/>
<dbReference type="SUPFAM" id="SSF53098">
    <property type="entry name" value="Ribonuclease H-like"/>
    <property type="match status" value="1"/>
</dbReference>
<sequence>MGARLWYEGAAWTVVQLDGSTVLLRSVDRFLRVHAPALVGAARPLDDPPHEGGPHAELDAVILAGLTSAQRARIEVEAEIYNQLVLALSDVPLEQRYEQAAVKLKISPRSARRRATRYVERGLAGLVDSRLLQPSHRAVAPEWDQTCREVLDSYTDRSNPTMRTVLRRTNALYLEQNPGAPVPSQSVAYERLRELDKGRYTFGAAKQRRSVAERPGGVLGRMRADRPGQYVVLDTTPLDVFAMEPVTGRWINTELTVAMDLYSRCILGLILRPISTTAQDVAAVLFQVVTPQAWGPPSDEDVPAPYVGVPETLLAQESGALPDTIVVDHGKVYLSLRTRAVCQRLGINIQPAIPHKPTDKPAIERFFRTLRQQLLEHLAAYKGPDIYSRGKNIEGQAFYYVPELEAILREWVRIYHHTPHRGLCDPLLPWVELSPAEMFARGMATAGVLRLPASDDLRMEFLDVAWRSIQHYGVEIDGRRYDGLALNLHRGARSPHGGAHAGKWPIMVDRDDVRTVYFQDPDTRTWHDLEWEHAPGLDAPLSAEAATFTRKLSQQTNRHVDAGAALDDLLARYSKGAVTGRREKNLARRLAAQPARDNAAPAAGDVPAVIDLSAHLERRRAQAQVADDLDVFEQYYAQHPDADGLEVFDE</sequence>
<evidence type="ECO:0000259" key="1">
    <source>
        <dbReference type="PROSITE" id="PS50994"/>
    </source>
</evidence>
<keyword evidence="3" id="KW-1185">Reference proteome</keyword>
<dbReference type="InterPro" id="IPR036397">
    <property type="entry name" value="RNaseH_sf"/>
</dbReference>
<dbReference type="Gene3D" id="3.30.420.10">
    <property type="entry name" value="Ribonuclease H-like superfamily/Ribonuclease H"/>
    <property type="match status" value="1"/>
</dbReference>